<gene>
    <name evidence="3" type="ORF">SLEP1_g55577</name>
</gene>
<dbReference type="Pfam" id="PF16923">
    <property type="entry name" value="Glyco_hydro_63N"/>
    <property type="match status" value="1"/>
</dbReference>
<feature type="region of interest" description="Disordered" evidence="1">
    <location>
        <begin position="115"/>
        <end position="152"/>
    </location>
</feature>
<sequence length="152" mass="17046">MVLISYCSCDWQDSSLFNCWIDVDWFEGWKDMTLETSFLKAKGGGSAHGGDWAVRIDVQSEKWNDELQKNAYLVLYLADEDGSVISLSQHTLPIHESSLLASVQYTVYVVDSRKSASGGRRSGQARIRSSVDSNEDDSLGKITPKSKCRREE</sequence>
<dbReference type="Gene3D" id="2.70.98.110">
    <property type="entry name" value="Glycosyl hydrolase family 63, N-terminal domain"/>
    <property type="match status" value="1"/>
</dbReference>
<dbReference type="InterPro" id="IPR031631">
    <property type="entry name" value="Glyco_hydro_63N"/>
</dbReference>
<accession>A0AAV5MFR9</accession>
<feature type="compositionally biased region" description="Low complexity" evidence="1">
    <location>
        <begin position="115"/>
        <end position="130"/>
    </location>
</feature>
<dbReference type="AlphaFoldDB" id="A0AAV5MFR9"/>
<keyword evidence="4" id="KW-1185">Reference proteome</keyword>
<evidence type="ECO:0000259" key="2">
    <source>
        <dbReference type="Pfam" id="PF16923"/>
    </source>
</evidence>
<evidence type="ECO:0000313" key="3">
    <source>
        <dbReference type="EMBL" id="GKV48786.1"/>
    </source>
</evidence>
<organism evidence="3 4">
    <name type="scientific">Rubroshorea leprosula</name>
    <dbReference type="NCBI Taxonomy" id="152421"/>
    <lineage>
        <taxon>Eukaryota</taxon>
        <taxon>Viridiplantae</taxon>
        <taxon>Streptophyta</taxon>
        <taxon>Embryophyta</taxon>
        <taxon>Tracheophyta</taxon>
        <taxon>Spermatophyta</taxon>
        <taxon>Magnoliopsida</taxon>
        <taxon>eudicotyledons</taxon>
        <taxon>Gunneridae</taxon>
        <taxon>Pentapetalae</taxon>
        <taxon>rosids</taxon>
        <taxon>malvids</taxon>
        <taxon>Malvales</taxon>
        <taxon>Dipterocarpaceae</taxon>
        <taxon>Rubroshorea</taxon>
    </lineage>
</organism>
<reference evidence="3 4" key="1">
    <citation type="journal article" date="2021" name="Commun. Biol.">
        <title>The genome of Shorea leprosula (Dipterocarpaceae) highlights the ecological relevance of drought in aseasonal tropical rainforests.</title>
        <authorList>
            <person name="Ng K.K.S."/>
            <person name="Kobayashi M.J."/>
            <person name="Fawcett J.A."/>
            <person name="Hatakeyama M."/>
            <person name="Paape T."/>
            <person name="Ng C.H."/>
            <person name="Ang C.C."/>
            <person name="Tnah L.H."/>
            <person name="Lee C.T."/>
            <person name="Nishiyama T."/>
            <person name="Sese J."/>
            <person name="O'Brien M.J."/>
            <person name="Copetti D."/>
            <person name="Mohd Noor M.I."/>
            <person name="Ong R.C."/>
            <person name="Putra M."/>
            <person name="Sireger I.Z."/>
            <person name="Indrioko S."/>
            <person name="Kosugi Y."/>
            <person name="Izuno A."/>
            <person name="Isagi Y."/>
            <person name="Lee S.L."/>
            <person name="Shimizu K.K."/>
        </authorList>
    </citation>
    <scope>NUCLEOTIDE SEQUENCE [LARGE SCALE GENOMIC DNA]</scope>
    <source>
        <strain evidence="3">214</strain>
    </source>
</reference>
<proteinExistence type="predicted"/>
<dbReference type="EMBL" id="BPVZ01000270">
    <property type="protein sequence ID" value="GKV48786.1"/>
    <property type="molecule type" value="Genomic_DNA"/>
</dbReference>
<dbReference type="InterPro" id="IPR038518">
    <property type="entry name" value="Glyco_hydro_63N_sf"/>
</dbReference>
<name>A0AAV5MFR9_9ROSI</name>
<dbReference type="Proteomes" id="UP001054252">
    <property type="component" value="Unassembled WGS sequence"/>
</dbReference>
<evidence type="ECO:0000256" key="1">
    <source>
        <dbReference type="SAM" id="MobiDB-lite"/>
    </source>
</evidence>
<protein>
    <recommendedName>
        <fullName evidence="2">Glycosyl hydrolase family 63 N-terminal domain-containing protein</fullName>
    </recommendedName>
</protein>
<comment type="caution">
    <text evidence="3">The sequence shown here is derived from an EMBL/GenBank/DDBJ whole genome shotgun (WGS) entry which is preliminary data.</text>
</comment>
<feature type="domain" description="Glycosyl hydrolase family 63 N-terminal" evidence="2">
    <location>
        <begin position="31"/>
        <end position="95"/>
    </location>
</feature>
<evidence type="ECO:0000313" key="4">
    <source>
        <dbReference type="Proteomes" id="UP001054252"/>
    </source>
</evidence>